<sequence length="144" mass="15270">MKILKVIKNGMDFKFAPALKVLCALLVAAQLFLSSAPGAIAQPIGPCVLNLADIAVPCTRDINPCGNPSFCQCPPAYSYDGSAGKCIIEDMSMADGPGEPVLSRCVFPPRVCYQNINMCGNSSFCDCPEGTEYNQLLGSCEIPL</sequence>
<evidence type="ECO:0000313" key="3">
    <source>
        <dbReference type="Proteomes" id="UP000186657"/>
    </source>
</evidence>
<dbReference type="EMBL" id="MKZS01000001">
    <property type="protein sequence ID" value="OLT58783.1"/>
    <property type="molecule type" value="Genomic_DNA"/>
</dbReference>
<dbReference type="AlphaFoldDB" id="A0A1U7MYK3"/>
<feature type="signal peptide" evidence="1">
    <location>
        <begin position="1"/>
        <end position="41"/>
    </location>
</feature>
<organism evidence="2 3">
    <name type="scientific">Moorena bouillonii PNG</name>
    <dbReference type="NCBI Taxonomy" id="568701"/>
    <lineage>
        <taxon>Bacteria</taxon>
        <taxon>Bacillati</taxon>
        <taxon>Cyanobacteriota</taxon>
        <taxon>Cyanophyceae</taxon>
        <taxon>Coleofasciculales</taxon>
        <taxon>Coleofasciculaceae</taxon>
        <taxon>Moorena</taxon>
    </lineage>
</organism>
<accession>A0A1U7MYK3</accession>
<reference evidence="2 3" key="1">
    <citation type="submission" date="2016-10" db="EMBL/GenBank/DDBJ databases">
        <title>Comparative genomics uncovers the prolific and rare metabolic potential of the cyanobacterial genus Moorea.</title>
        <authorList>
            <person name="Leao T."/>
            <person name="Castelao G."/>
            <person name="Korobeynikov A."/>
            <person name="Monroe E.A."/>
            <person name="Podell S."/>
            <person name="Glukhov E."/>
            <person name="Allen E."/>
            <person name="Gerwick W.H."/>
            <person name="Gerwick L."/>
        </authorList>
    </citation>
    <scope>NUCLEOTIDE SEQUENCE [LARGE SCALE GENOMIC DNA]</scope>
    <source>
        <strain evidence="2 3">PNG5-198</strain>
    </source>
</reference>
<evidence type="ECO:0000313" key="2">
    <source>
        <dbReference type="EMBL" id="OLT58783.1"/>
    </source>
</evidence>
<gene>
    <name evidence="2" type="ORF">BJP37_06725</name>
</gene>
<proteinExistence type="predicted"/>
<dbReference type="Proteomes" id="UP000186657">
    <property type="component" value="Unassembled WGS sequence"/>
</dbReference>
<feature type="chain" id="PRO_5012685303" evidence="1">
    <location>
        <begin position="42"/>
        <end position="144"/>
    </location>
</feature>
<keyword evidence="3" id="KW-1185">Reference proteome</keyword>
<keyword evidence="1" id="KW-0732">Signal</keyword>
<protein>
    <submittedName>
        <fullName evidence="2">Uncharacterized protein</fullName>
    </submittedName>
</protein>
<comment type="caution">
    <text evidence="2">The sequence shown here is derived from an EMBL/GenBank/DDBJ whole genome shotgun (WGS) entry which is preliminary data.</text>
</comment>
<evidence type="ECO:0000256" key="1">
    <source>
        <dbReference type="SAM" id="SignalP"/>
    </source>
</evidence>
<name>A0A1U7MYK3_9CYAN</name>